<sequence>MLCVWCLQQDLLGMATRKRCVTVGIQVPAFRELGNNKPLRFQGLRSECEGHHGPSPECGMATGCQPIFDSALIGLRWFPV</sequence>
<gene>
    <name evidence="1" type="ORF">PT974_11101</name>
</gene>
<keyword evidence="2" id="KW-1185">Reference proteome</keyword>
<comment type="caution">
    <text evidence="1">The sequence shown here is derived from an EMBL/GenBank/DDBJ whole genome shotgun (WGS) entry which is preliminary data.</text>
</comment>
<evidence type="ECO:0000313" key="2">
    <source>
        <dbReference type="Proteomes" id="UP001338125"/>
    </source>
</evidence>
<name>A0ABR0SBM6_9HYPO</name>
<accession>A0ABR0SBM6</accession>
<evidence type="ECO:0000313" key="1">
    <source>
        <dbReference type="EMBL" id="KAK5989574.1"/>
    </source>
</evidence>
<organism evidence="1 2">
    <name type="scientific">Cladobotryum mycophilum</name>
    <dbReference type="NCBI Taxonomy" id="491253"/>
    <lineage>
        <taxon>Eukaryota</taxon>
        <taxon>Fungi</taxon>
        <taxon>Dikarya</taxon>
        <taxon>Ascomycota</taxon>
        <taxon>Pezizomycotina</taxon>
        <taxon>Sordariomycetes</taxon>
        <taxon>Hypocreomycetidae</taxon>
        <taxon>Hypocreales</taxon>
        <taxon>Hypocreaceae</taxon>
        <taxon>Cladobotryum</taxon>
    </lineage>
</organism>
<dbReference type="EMBL" id="JAVFKD010000015">
    <property type="protein sequence ID" value="KAK5989574.1"/>
    <property type="molecule type" value="Genomic_DNA"/>
</dbReference>
<dbReference type="Proteomes" id="UP001338125">
    <property type="component" value="Unassembled WGS sequence"/>
</dbReference>
<reference evidence="1 2" key="1">
    <citation type="submission" date="2024-01" db="EMBL/GenBank/DDBJ databases">
        <title>Complete genome of Cladobotryum mycophilum ATHUM6906.</title>
        <authorList>
            <person name="Christinaki A.C."/>
            <person name="Myridakis A.I."/>
            <person name="Kouvelis V.N."/>
        </authorList>
    </citation>
    <scope>NUCLEOTIDE SEQUENCE [LARGE SCALE GENOMIC DNA]</scope>
    <source>
        <strain evidence="1 2">ATHUM6906</strain>
    </source>
</reference>
<proteinExistence type="predicted"/>
<protein>
    <submittedName>
        <fullName evidence="1">Uncharacterized protein</fullName>
    </submittedName>
</protein>